<gene>
    <name evidence="2" type="ORF">VV01_17355</name>
</gene>
<reference evidence="3" key="1">
    <citation type="submission" date="2015-03" db="EMBL/GenBank/DDBJ databases">
        <title>Luteipulveratus halotolerans sp. nov., a novel actinobacterium (Dermacoccaceae) from Sarawak, Malaysia.</title>
        <authorList>
            <person name="Juboi H."/>
            <person name="Basik A."/>
            <person name="Shamsul S.S."/>
            <person name="Arnold P."/>
            <person name="Schmitt E.K."/>
            <person name="Sanglier J.-J."/>
            <person name="Yeo T."/>
        </authorList>
    </citation>
    <scope>NUCLEOTIDE SEQUENCE [LARGE SCALE GENOMIC DNA]</scope>
    <source>
        <strain evidence="3">C296001</strain>
    </source>
</reference>
<dbReference type="SUPFAM" id="SSF51735">
    <property type="entry name" value="NAD(P)-binding Rossmann-fold domains"/>
    <property type="match status" value="1"/>
</dbReference>
<dbReference type="STRING" id="1631356.VV01_17355"/>
<dbReference type="Proteomes" id="UP000037397">
    <property type="component" value="Unassembled WGS sequence"/>
</dbReference>
<keyword evidence="3" id="KW-1185">Reference proteome</keyword>
<dbReference type="InterPro" id="IPR051397">
    <property type="entry name" value="Zn-ADH-like_protein"/>
</dbReference>
<accession>A0A0L6CLC5</accession>
<proteinExistence type="predicted"/>
<dbReference type="InterPro" id="IPR002364">
    <property type="entry name" value="Quin_OxRdtase/zeta-crystal_CS"/>
</dbReference>
<dbReference type="PANTHER" id="PTHR43677">
    <property type="entry name" value="SHORT-CHAIN DEHYDROGENASE/REDUCTASE"/>
    <property type="match status" value="1"/>
</dbReference>
<dbReference type="InterPro" id="IPR036291">
    <property type="entry name" value="NAD(P)-bd_dom_sf"/>
</dbReference>
<dbReference type="Pfam" id="PF08240">
    <property type="entry name" value="ADH_N"/>
    <property type="match status" value="1"/>
</dbReference>
<dbReference type="InterPro" id="IPR011032">
    <property type="entry name" value="GroES-like_sf"/>
</dbReference>
<dbReference type="EMBL" id="LAIR01000002">
    <property type="protein sequence ID" value="KNX38514.1"/>
    <property type="molecule type" value="Genomic_DNA"/>
</dbReference>
<dbReference type="Pfam" id="PF13602">
    <property type="entry name" value="ADH_zinc_N_2"/>
    <property type="match status" value="1"/>
</dbReference>
<dbReference type="GO" id="GO:0008270">
    <property type="term" value="F:zinc ion binding"/>
    <property type="evidence" value="ECO:0007669"/>
    <property type="project" value="InterPro"/>
</dbReference>
<dbReference type="PANTHER" id="PTHR43677:SF4">
    <property type="entry name" value="QUINONE OXIDOREDUCTASE-LIKE PROTEIN 2"/>
    <property type="match status" value="1"/>
</dbReference>
<dbReference type="CDD" id="cd05289">
    <property type="entry name" value="MDR_like_2"/>
    <property type="match status" value="1"/>
</dbReference>
<feature type="domain" description="Enoyl reductase (ER)" evidence="1">
    <location>
        <begin position="16"/>
        <end position="302"/>
    </location>
</feature>
<dbReference type="InterPro" id="IPR013154">
    <property type="entry name" value="ADH-like_N"/>
</dbReference>
<evidence type="ECO:0000259" key="1">
    <source>
        <dbReference type="SMART" id="SM00829"/>
    </source>
</evidence>
<protein>
    <submittedName>
        <fullName evidence="2">Alcohol dehydrogenase</fullName>
    </submittedName>
</protein>
<sequence length="305" mass="31540">MTSEQTSRAMAVDRPGVLRLVERSLPQPGPGQARIRVRAAGVQPYDGAVVDGWAPPGAGSTPPIIPGNEFAGDVDALGEGVDGVEVGDAVLGFGQLGSYAEHLVVAAEQVTPKPESMSWRVAGGLTAGGQTAHIALEMLEVGPGDVLLVLGAAGGVGQMAVQLARIAGARVIGGARVAHHERLRSLGVEPVDTATGFADRMRDLAEGEVDAVIDGVGGELLDETLGLVKDRARVITLVEHGRAPELGIRTTENRRSAERLAELAALQAAGDLDVRIRRTFPLEQAAHALQALREGGGGKIVLTVD</sequence>
<dbReference type="GO" id="GO:0016491">
    <property type="term" value="F:oxidoreductase activity"/>
    <property type="evidence" value="ECO:0007669"/>
    <property type="project" value="InterPro"/>
</dbReference>
<name>A0A0L6CLC5_9MICO</name>
<dbReference type="PROSITE" id="PS01162">
    <property type="entry name" value="QOR_ZETA_CRYSTAL"/>
    <property type="match status" value="1"/>
</dbReference>
<organism evidence="2 3">
    <name type="scientific">Luteipulveratus halotolerans</name>
    <dbReference type="NCBI Taxonomy" id="1631356"/>
    <lineage>
        <taxon>Bacteria</taxon>
        <taxon>Bacillati</taxon>
        <taxon>Actinomycetota</taxon>
        <taxon>Actinomycetes</taxon>
        <taxon>Micrococcales</taxon>
        <taxon>Dermacoccaceae</taxon>
        <taxon>Luteipulveratus</taxon>
    </lineage>
</organism>
<evidence type="ECO:0000313" key="2">
    <source>
        <dbReference type="EMBL" id="KNX38514.1"/>
    </source>
</evidence>
<evidence type="ECO:0000313" key="3">
    <source>
        <dbReference type="Proteomes" id="UP000037397"/>
    </source>
</evidence>
<dbReference type="RefSeq" id="WP_050670985.1">
    <property type="nucleotide sequence ID" value="NZ_LAIR01000002.1"/>
</dbReference>
<dbReference type="AlphaFoldDB" id="A0A0L6CLC5"/>
<dbReference type="SUPFAM" id="SSF50129">
    <property type="entry name" value="GroES-like"/>
    <property type="match status" value="1"/>
</dbReference>
<comment type="caution">
    <text evidence="2">The sequence shown here is derived from an EMBL/GenBank/DDBJ whole genome shotgun (WGS) entry which is preliminary data.</text>
</comment>
<dbReference type="InterPro" id="IPR020843">
    <property type="entry name" value="ER"/>
</dbReference>
<dbReference type="Gene3D" id="3.90.180.10">
    <property type="entry name" value="Medium-chain alcohol dehydrogenases, catalytic domain"/>
    <property type="match status" value="1"/>
</dbReference>
<dbReference type="SMART" id="SM00829">
    <property type="entry name" value="PKS_ER"/>
    <property type="match status" value="1"/>
</dbReference>
<dbReference type="Gene3D" id="3.40.50.720">
    <property type="entry name" value="NAD(P)-binding Rossmann-like Domain"/>
    <property type="match status" value="1"/>
</dbReference>
<dbReference type="PATRIC" id="fig|1631356.3.peg.3454"/>